<organism evidence="6">
    <name type="scientific">Tanacetum cinerariifolium</name>
    <name type="common">Dalmatian daisy</name>
    <name type="synonym">Chrysanthemum cinerariifolium</name>
    <dbReference type="NCBI Taxonomy" id="118510"/>
    <lineage>
        <taxon>Eukaryota</taxon>
        <taxon>Viridiplantae</taxon>
        <taxon>Streptophyta</taxon>
        <taxon>Embryophyta</taxon>
        <taxon>Tracheophyta</taxon>
        <taxon>Spermatophyta</taxon>
        <taxon>Magnoliopsida</taxon>
        <taxon>eudicotyledons</taxon>
        <taxon>Gunneridae</taxon>
        <taxon>Pentapetalae</taxon>
        <taxon>asterids</taxon>
        <taxon>campanulids</taxon>
        <taxon>Asterales</taxon>
        <taxon>Asteraceae</taxon>
        <taxon>Asteroideae</taxon>
        <taxon>Anthemideae</taxon>
        <taxon>Anthemidinae</taxon>
        <taxon>Tanacetum</taxon>
    </lineage>
</organism>
<evidence type="ECO:0000259" key="5">
    <source>
        <dbReference type="PROSITE" id="PS50102"/>
    </source>
</evidence>
<keyword evidence="3" id="KW-0508">mRNA splicing</keyword>
<dbReference type="EMBL" id="BKCJ010996882">
    <property type="protein sequence ID" value="GFC63184.1"/>
    <property type="molecule type" value="Genomic_DNA"/>
</dbReference>
<dbReference type="InterPro" id="IPR050907">
    <property type="entry name" value="SRSF"/>
</dbReference>
<dbReference type="GO" id="GO:0008380">
    <property type="term" value="P:RNA splicing"/>
    <property type="evidence" value="ECO:0007669"/>
    <property type="project" value="UniProtKB-KW"/>
</dbReference>
<keyword evidence="6" id="KW-0548">Nucleotidyltransferase</keyword>
<proteinExistence type="predicted"/>
<dbReference type="InterPro" id="IPR035979">
    <property type="entry name" value="RBD_domain_sf"/>
</dbReference>
<sequence length="171" mass="19193">NIDHACAIARSIFVTNFSDSTSSMDLWKLCQSYGTVVDVYNPNRRSKAGKRFAFVRFIKVDNVDRLVGNLCMLWIGRMHLHAIVVRFERTPSQVPRPSQPVRKATHTGNTFASVVKGNLVSPMSSSPALVLDDTCLEDINYVNCVMGEILQFSSISNLRILLFHEGFLSVR</sequence>
<dbReference type="AlphaFoldDB" id="A0A699QCT4"/>
<dbReference type="PROSITE" id="PS50102">
    <property type="entry name" value="RRM"/>
    <property type="match status" value="1"/>
</dbReference>
<keyword evidence="6" id="KW-0808">Transferase</keyword>
<keyword evidence="4" id="KW-0694">RNA-binding</keyword>
<dbReference type="GO" id="GO:0006397">
    <property type="term" value="P:mRNA processing"/>
    <property type="evidence" value="ECO:0007669"/>
    <property type="project" value="UniProtKB-KW"/>
</dbReference>
<keyword evidence="1" id="KW-0507">mRNA processing</keyword>
<accession>A0A699QCT4</accession>
<feature type="domain" description="RRM" evidence="5">
    <location>
        <begin position="10"/>
        <end position="90"/>
    </location>
</feature>
<evidence type="ECO:0000256" key="3">
    <source>
        <dbReference type="ARBA" id="ARBA00023187"/>
    </source>
</evidence>
<feature type="non-terminal residue" evidence="6">
    <location>
        <position position="1"/>
    </location>
</feature>
<evidence type="ECO:0000256" key="4">
    <source>
        <dbReference type="PROSITE-ProRule" id="PRU00176"/>
    </source>
</evidence>
<dbReference type="GO" id="GO:0003723">
    <property type="term" value="F:RNA binding"/>
    <property type="evidence" value="ECO:0007669"/>
    <property type="project" value="UniProtKB-UniRule"/>
</dbReference>
<dbReference type="GO" id="GO:0005681">
    <property type="term" value="C:spliceosomal complex"/>
    <property type="evidence" value="ECO:0007669"/>
    <property type="project" value="UniProtKB-KW"/>
</dbReference>
<reference evidence="6" key="1">
    <citation type="journal article" date="2019" name="Sci. Rep.">
        <title>Draft genome of Tanacetum cinerariifolium, the natural source of mosquito coil.</title>
        <authorList>
            <person name="Yamashiro T."/>
            <person name="Shiraishi A."/>
            <person name="Satake H."/>
            <person name="Nakayama K."/>
        </authorList>
    </citation>
    <scope>NUCLEOTIDE SEQUENCE</scope>
</reference>
<gene>
    <name evidence="6" type="ORF">Tci_835154</name>
</gene>
<dbReference type="PANTHER" id="PTHR23147">
    <property type="entry name" value="SERINE/ARGININE RICH SPLICING FACTOR"/>
    <property type="match status" value="1"/>
</dbReference>
<evidence type="ECO:0000256" key="2">
    <source>
        <dbReference type="ARBA" id="ARBA00022728"/>
    </source>
</evidence>
<dbReference type="SMART" id="SM00360">
    <property type="entry name" value="RRM"/>
    <property type="match status" value="1"/>
</dbReference>
<dbReference type="InterPro" id="IPR012677">
    <property type="entry name" value="Nucleotide-bd_a/b_plait_sf"/>
</dbReference>
<evidence type="ECO:0000313" key="6">
    <source>
        <dbReference type="EMBL" id="GFC63184.1"/>
    </source>
</evidence>
<keyword evidence="6" id="KW-0695">RNA-directed DNA polymerase</keyword>
<evidence type="ECO:0000256" key="1">
    <source>
        <dbReference type="ARBA" id="ARBA00022664"/>
    </source>
</evidence>
<protein>
    <submittedName>
        <fullName evidence="6">RNA-directed DNA polymerase, eukaryota, nucleotide-binding alpha-beta plait domain protein</fullName>
    </submittedName>
</protein>
<dbReference type="InterPro" id="IPR000504">
    <property type="entry name" value="RRM_dom"/>
</dbReference>
<keyword evidence="2" id="KW-0747">Spliceosome</keyword>
<feature type="non-terminal residue" evidence="6">
    <location>
        <position position="171"/>
    </location>
</feature>
<dbReference type="SUPFAM" id="SSF54928">
    <property type="entry name" value="RNA-binding domain, RBD"/>
    <property type="match status" value="1"/>
</dbReference>
<dbReference type="Gene3D" id="3.30.70.330">
    <property type="match status" value="1"/>
</dbReference>
<dbReference type="Pfam" id="PF00076">
    <property type="entry name" value="RRM_1"/>
    <property type="match status" value="1"/>
</dbReference>
<comment type="caution">
    <text evidence="6">The sequence shown here is derived from an EMBL/GenBank/DDBJ whole genome shotgun (WGS) entry which is preliminary data.</text>
</comment>
<name>A0A699QCT4_TANCI</name>
<dbReference type="GO" id="GO:0003964">
    <property type="term" value="F:RNA-directed DNA polymerase activity"/>
    <property type="evidence" value="ECO:0007669"/>
    <property type="project" value="UniProtKB-KW"/>
</dbReference>
<dbReference type="CDD" id="cd00590">
    <property type="entry name" value="RRM_SF"/>
    <property type="match status" value="1"/>
</dbReference>